<dbReference type="NCBIfam" id="NF033484">
    <property type="entry name" value="Stp1_PP2C_phos"/>
    <property type="match status" value="1"/>
</dbReference>
<accession>A0A939H8S0</accession>
<dbReference type="Pfam" id="PF13672">
    <property type="entry name" value="PP2C_2"/>
    <property type="match status" value="1"/>
</dbReference>
<dbReference type="InterPro" id="IPR015655">
    <property type="entry name" value="PP2C"/>
</dbReference>
<dbReference type="SMART" id="SM00331">
    <property type="entry name" value="PP2C_SIG"/>
    <property type="match status" value="1"/>
</dbReference>
<dbReference type="EMBL" id="JAFNJU010000001">
    <property type="protein sequence ID" value="MBO1263725.1"/>
    <property type="molecule type" value="Genomic_DNA"/>
</dbReference>
<dbReference type="SUPFAM" id="SSF81606">
    <property type="entry name" value="PP2C-like"/>
    <property type="match status" value="1"/>
</dbReference>
<dbReference type="GO" id="GO:0004722">
    <property type="term" value="F:protein serine/threonine phosphatase activity"/>
    <property type="evidence" value="ECO:0007669"/>
    <property type="project" value="InterPro"/>
</dbReference>
<protein>
    <submittedName>
        <fullName evidence="2">Stp1/IreP family PP2C-type Ser/Thr phosphatase</fullName>
    </submittedName>
</protein>
<sequence>MIERISDIGNIRELNEDTFGVLEGKYFNLFIICDGMGGHNAGEVASRMAKDTILDAMGHDLHDSPVEALVAAIKDANQKIFECSASEKTMSGMGTTVTTAVSYDGKLDIAHVGDSSLYIIRDKEIKKITKDHSFVQELVDSGRITQEDAKHHPNKNIITRAVGTNAEVAVDTYRLITRKDDVFILCTDGLTDYLSDEEILNEVTSHENKKDSIAALAEIAKERGGKDNITLVIFGGEALK</sequence>
<dbReference type="SMART" id="SM00332">
    <property type="entry name" value="PP2Cc"/>
    <property type="match status" value="1"/>
</dbReference>
<dbReference type="Gene3D" id="3.60.40.10">
    <property type="entry name" value="PPM-type phosphatase domain"/>
    <property type="match status" value="1"/>
</dbReference>
<dbReference type="RefSeq" id="WP_207598233.1">
    <property type="nucleotide sequence ID" value="NZ_JAFNJU010000001.1"/>
</dbReference>
<dbReference type="Proteomes" id="UP000664218">
    <property type="component" value="Unassembled WGS sequence"/>
</dbReference>
<dbReference type="CDD" id="cd00143">
    <property type="entry name" value="PP2Cc"/>
    <property type="match status" value="1"/>
</dbReference>
<keyword evidence="3" id="KW-1185">Reference proteome</keyword>
<evidence type="ECO:0000313" key="2">
    <source>
        <dbReference type="EMBL" id="MBO1263725.1"/>
    </source>
</evidence>
<dbReference type="AlphaFoldDB" id="A0A939H8S0"/>
<dbReference type="PROSITE" id="PS51746">
    <property type="entry name" value="PPM_2"/>
    <property type="match status" value="1"/>
</dbReference>
<evidence type="ECO:0000313" key="3">
    <source>
        <dbReference type="Proteomes" id="UP000664218"/>
    </source>
</evidence>
<organism evidence="2 3">
    <name type="scientific">Proteiniclasticum aestuarii</name>
    <dbReference type="NCBI Taxonomy" id="2817862"/>
    <lineage>
        <taxon>Bacteria</taxon>
        <taxon>Bacillati</taxon>
        <taxon>Bacillota</taxon>
        <taxon>Clostridia</taxon>
        <taxon>Eubacteriales</taxon>
        <taxon>Clostridiaceae</taxon>
        <taxon>Proteiniclasticum</taxon>
    </lineage>
</organism>
<dbReference type="InterPro" id="IPR036457">
    <property type="entry name" value="PPM-type-like_dom_sf"/>
</dbReference>
<evidence type="ECO:0000259" key="1">
    <source>
        <dbReference type="PROSITE" id="PS51746"/>
    </source>
</evidence>
<dbReference type="InterPro" id="IPR001932">
    <property type="entry name" value="PPM-type_phosphatase-like_dom"/>
</dbReference>
<proteinExistence type="predicted"/>
<gene>
    <name evidence="2" type="ORF">J3A84_01540</name>
</gene>
<dbReference type="PANTHER" id="PTHR47992">
    <property type="entry name" value="PROTEIN PHOSPHATASE"/>
    <property type="match status" value="1"/>
</dbReference>
<name>A0A939H8S0_9CLOT</name>
<comment type="caution">
    <text evidence="2">The sequence shown here is derived from an EMBL/GenBank/DDBJ whole genome shotgun (WGS) entry which is preliminary data.</text>
</comment>
<reference evidence="2" key="1">
    <citation type="submission" date="2021-03" db="EMBL/GenBank/DDBJ databases">
        <title>Proteiniclasticum marinus sp. nov., isolated from tidal flat sediment.</title>
        <authorList>
            <person name="Namirimu T."/>
            <person name="Yang J.-A."/>
            <person name="Yang S.-H."/>
            <person name="Kim Y.-J."/>
            <person name="Kwon K.K."/>
        </authorList>
    </citation>
    <scope>NUCLEOTIDE SEQUENCE</scope>
    <source>
        <strain evidence="2">SCR006</strain>
    </source>
</reference>
<feature type="domain" description="PPM-type phosphatase" evidence="1">
    <location>
        <begin position="1"/>
        <end position="236"/>
    </location>
</feature>